<keyword evidence="3" id="KW-1185">Reference proteome</keyword>
<dbReference type="EMBL" id="BAAAYK010000038">
    <property type="protein sequence ID" value="GAA3357091.1"/>
    <property type="molecule type" value="Genomic_DNA"/>
</dbReference>
<protein>
    <recommendedName>
        <fullName evidence="1">Cupin type-2 domain-containing protein</fullName>
    </recommendedName>
</protein>
<name>A0ABP6RQN4_9PSEU</name>
<dbReference type="SUPFAM" id="SSF51182">
    <property type="entry name" value="RmlC-like cupins"/>
    <property type="match status" value="1"/>
</dbReference>
<reference evidence="3" key="1">
    <citation type="journal article" date="2019" name="Int. J. Syst. Evol. Microbiol.">
        <title>The Global Catalogue of Microorganisms (GCM) 10K type strain sequencing project: providing services to taxonomists for standard genome sequencing and annotation.</title>
        <authorList>
            <consortium name="The Broad Institute Genomics Platform"/>
            <consortium name="The Broad Institute Genome Sequencing Center for Infectious Disease"/>
            <person name="Wu L."/>
            <person name="Ma J."/>
        </authorList>
    </citation>
    <scope>NUCLEOTIDE SEQUENCE [LARGE SCALE GENOMIC DNA]</scope>
    <source>
        <strain evidence="3">JCM 9687</strain>
    </source>
</reference>
<gene>
    <name evidence="2" type="ORF">GCM10020366_23720</name>
</gene>
<dbReference type="RefSeq" id="WP_258348548.1">
    <property type="nucleotide sequence ID" value="NZ_BAAAYK010000038.1"/>
</dbReference>
<feature type="domain" description="Cupin type-2" evidence="1">
    <location>
        <begin position="54"/>
        <end position="113"/>
    </location>
</feature>
<comment type="caution">
    <text evidence="2">The sequence shown here is derived from an EMBL/GenBank/DDBJ whole genome shotgun (WGS) entry which is preliminary data.</text>
</comment>
<accession>A0ABP6RQN4</accession>
<dbReference type="InterPro" id="IPR011051">
    <property type="entry name" value="RmlC_Cupin_sf"/>
</dbReference>
<proteinExistence type="predicted"/>
<evidence type="ECO:0000313" key="3">
    <source>
        <dbReference type="Proteomes" id="UP001500483"/>
    </source>
</evidence>
<dbReference type="Proteomes" id="UP001500483">
    <property type="component" value="Unassembled WGS sequence"/>
</dbReference>
<dbReference type="InterPro" id="IPR013096">
    <property type="entry name" value="Cupin_2"/>
</dbReference>
<organism evidence="2 3">
    <name type="scientific">Saccharopolyspora gregorii</name>
    <dbReference type="NCBI Taxonomy" id="33914"/>
    <lineage>
        <taxon>Bacteria</taxon>
        <taxon>Bacillati</taxon>
        <taxon>Actinomycetota</taxon>
        <taxon>Actinomycetes</taxon>
        <taxon>Pseudonocardiales</taxon>
        <taxon>Pseudonocardiaceae</taxon>
        <taxon>Saccharopolyspora</taxon>
    </lineage>
</organism>
<evidence type="ECO:0000313" key="2">
    <source>
        <dbReference type="EMBL" id="GAA3357091.1"/>
    </source>
</evidence>
<dbReference type="Pfam" id="PF07883">
    <property type="entry name" value="Cupin_2"/>
    <property type="match status" value="1"/>
</dbReference>
<sequence length="178" mass="18997">MEHPLQITDWAKNSINDDHTELRVEHAELEVPMHGTAAASGRELATNGDIGADLIRLPAGQGFVPHTHPGHHVLTVVAGIGTITYGGRIHETRAGQTFLVEGEVPHAVGAVTDHLIVAVGAPHKRIDSTDRMTPVPYEEIIADDGELTCLLCEKTAGAPEYLHSVGCPHCPCRECAGM</sequence>
<dbReference type="InterPro" id="IPR014710">
    <property type="entry name" value="RmlC-like_jellyroll"/>
</dbReference>
<evidence type="ECO:0000259" key="1">
    <source>
        <dbReference type="Pfam" id="PF07883"/>
    </source>
</evidence>
<dbReference type="Gene3D" id="2.60.120.10">
    <property type="entry name" value="Jelly Rolls"/>
    <property type="match status" value="1"/>
</dbReference>